<dbReference type="EMBL" id="FCOK02000189">
    <property type="protein sequence ID" value="SAL75130.1"/>
    <property type="molecule type" value="Genomic_DNA"/>
</dbReference>
<dbReference type="EC" id="4.1.1.3" evidence="2"/>
<dbReference type="OrthoDB" id="9771433at2"/>
<gene>
    <name evidence="2" type="ORF">AWB69_09283</name>
</gene>
<dbReference type="RefSeq" id="WP_156529225.1">
    <property type="nucleotide sequence ID" value="NZ_FCOK02000189.1"/>
</dbReference>
<dbReference type="Proteomes" id="UP000054683">
    <property type="component" value="Unassembled WGS sequence"/>
</dbReference>
<accession>A0A158K3N4</accession>
<protein>
    <submittedName>
        <fullName evidence="2">Oxaloacetate decarboxylase</fullName>
        <ecNumber evidence="2">4.1.1.3</ecNumber>
    </submittedName>
</protein>
<keyword evidence="2" id="KW-0456">Lyase</keyword>
<evidence type="ECO:0000313" key="2">
    <source>
        <dbReference type="EMBL" id="SAL75130.1"/>
    </source>
</evidence>
<dbReference type="GO" id="GO:0016829">
    <property type="term" value="F:lyase activity"/>
    <property type="evidence" value="ECO:0007669"/>
    <property type="project" value="UniProtKB-KW"/>
</dbReference>
<evidence type="ECO:0000256" key="1">
    <source>
        <dbReference type="SAM" id="MobiDB-lite"/>
    </source>
</evidence>
<dbReference type="InterPro" id="IPR015813">
    <property type="entry name" value="Pyrv/PenolPyrv_kinase-like_dom"/>
</dbReference>
<name>A0A158K3N4_9BURK</name>
<evidence type="ECO:0000313" key="3">
    <source>
        <dbReference type="Proteomes" id="UP000054683"/>
    </source>
</evidence>
<dbReference type="AlphaFoldDB" id="A0A158K3N4"/>
<reference evidence="2 3" key="1">
    <citation type="submission" date="2016-01" db="EMBL/GenBank/DDBJ databases">
        <authorList>
            <person name="Oliw E.H."/>
        </authorList>
    </citation>
    <scope>NUCLEOTIDE SEQUENCE [LARGE SCALE GENOMIC DNA]</scope>
    <source>
        <strain evidence="2">LMG 27134</strain>
    </source>
</reference>
<proteinExistence type="predicted"/>
<sequence>MNCPLKELENAGVAGLTIEECTGKLLSALDARSDPELAIVARTNVSASSDEADPPKFNIALKEGGLNR</sequence>
<organism evidence="2 3">
    <name type="scientific">Caballeronia udeis</name>
    <dbReference type="NCBI Taxonomy" id="1232866"/>
    <lineage>
        <taxon>Bacteria</taxon>
        <taxon>Pseudomonadati</taxon>
        <taxon>Pseudomonadota</taxon>
        <taxon>Betaproteobacteria</taxon>
        <taxon>Burkholderiales</taxon>
        <taxon>Burkholderiaceae</taxon>
        <taxon>Caballeronia</taxon>
    </lineage>
</organism>
<dbReference type="SUPFAM" id="SSF51621">
    <property type="entry name" value="Phosphoenolpyruvate/pyruvate domain"/>
    <property type="match status" value="1"/>
</dbReference>
<feature type="region of interest" description="Disordered" evidence="1">
    <location>
        <begin position="45"/>
        <end position="68"/>
    </location>
</feature>